<keyword evidence="2" id="KW-0732">Signal</keyword>
<evidence type="ECO:0000256" key="1">
    <source>
        <dbReference type="SAM" id="MobiDB-lite"/>
    </source>
</evidence>
<name>A0A0A8X5L8_MESS1</name>
<dbReference type="Proteomes" id="UP000031014">
    <property type="component" value="Unassembled WGS sequence"/>
</dbReference>
<keyword evidence="4" id="KW-1185">Reference proteome</keyword>
<evidence type="ECO:0000256" key="2">
    <source>
        <dbReference type="SAM" id="SignalP"/>
    </source>
</evidence>
<dbReference type="EMBL" id="BASE01000060">
    <property type="protein sequence ID" value="GAM14564.1"/>
    <property type="molecule type" value="Genomic_DNA"/>
</dbReference>
<dbReference type="STRING" id="1321606.SAMD00020551_2715"/>
<accession>A0A0A8X5L8</accession>
<protein>
    <recommendedName>
        <fullName evidence="5">Peptidylprolyl isomerase</fullName>
    </recommendedName>
</protein>
<dbReference type="AlphaFoldDB" id="A0A0A8X5L8"/>
<reference evidence="3 4" key="1">
    <citation type="submission" date="2013-06" db="EMBL/GenBank/DDBJ databases">
        <title>Whole genome shotgun sequence of Bacillus selenatarsenatis SF-1.</title>
        <authorList>
            <person name="Kuroda M."/>
            <person name="Sei K."/>
            <person name="Yamashita M."/>
            <person name="Ike M."/>
        </authorList>
    </citation>
    <scope>NUCLEOTIDE SEQUENCE [LARGE SCALE GENOMIC DNA]</scope>
    <source>
        <strain evidence="3 4">SF-1</strain>
    </source>
</reference>
<evidence type="ECO:0000313" key="3">
    <source>
        <dbReference type="EMBL" id="GAM14564.1"/>
    </source>
</evidence>
<feature type="chain" id="PRO_5039603748" description="Peptidylprolyl isomerase" evidence="2">
    <location>
        <begin position="23"/>
        <end position="234"/>
    </location>
</feature>
<feature type="signal peptide" evidence="2">
    <location>
        <begin position="1"/>
        <end position="22"/>
    </location>
</feature>
<evidence type="ECO:0000313" key="4">
    <source>
        <dbReference type="Proteomes" id="UP000031014"/>
    </source>
</evidence>
<evidence type="ECO:0008006" key="5">
    <source>
        <dbReference type="Google" id="ProtNLM"/>
    </source>
</evidence>
<gene>
    <name evidence="3" type="ORF">SAMD00020551_2715</name>
</gene>
<organism evidence="3 4">
    <name type="scientific">Mesobacillus selenatarsenatis (strain DSM 18680 / JCM 14380 / FERM P-15431 / SF-1)</name>
    <dbReference type="NCBI Taxonomy" id="1321606"/>
    <lineage>
        <taxon>Bacteria</taxon>
        <taxon>Bacillati</taxon>
        <taxon>Bacillota</taxon>
        <taxon>Bacilli</taxon>
        <taxon>Bacillales</taxon>
        <taxon>Bacillaceae</taxon>
        <taxon>Mesobacillus</taxon>
    </lineage>
</organism>
<proteinExistence type="predicted"/>
<comment type="caution">
    <text evidence="3">The sequence shown here is derived from an EMBL/GenBank/DDBJ whole genome shotgun (WGS) entry which is preliminary data.</text>
</comment>
<dbReference type="OrthoDB" id="2475673at2"/>
<sequence length="234" mass="26599">MKLKKLLILVLLVAGMILGGCQQDNKEPVTENNSSAQKAEESSEDGFQADDKVVTINGKVFSYEDLQFYQLMNKVDIELNRAVDEKNLQGVELEEKMAYWDEQSKYHDNFNVNLSKMLEQHTMYLLAREKGLDVESAEVAGTIEEFKAKVEQNEAASQLVSAYPEDAYKNRLNSYFTEKLLTQQIYETLKADVVKEKPNATDKEIAYDTAKSYEELYQSQVASLEIKINAAGHE</sequence>
<dbReference type="PROSITE" id="PS51257">
    <property type="entry name" value="PROKAR_LIPOPROTEIN"/>
    <property type="match status" value="1"/>
</dbReference>
<dbReference type="RefSeq" id="WP_041966300.1">
    <property type="nucleotide sequence ID" value="NZ_BASE01000060.1"/>
</dbReference>
<feature type="region of interest" description="Disordered" evidence="1">
    <location>
        <begin position="24"/>
        <end position="46"/>
    </location>
</feature>